<feature type="region of interest" description="Disordered" evidence="1">
    <location>
        <begin position="296"/>
        <end position="328"/>
    </location>
</feature>
<feature type="transmembrane region" description="Helical" evidence="2">
    <location>
        <begin position="177"/>
        <end position="195"/>
    </location>
</feature>
<keyword evidence="2" id="KW-0472">Membrane</keyword>
<evidence type="ECO:0000256" key="2">
    <source>
        <dbReference type="SAM" id="Phobius"/>
    </source>
</evidence>
<dbReference type="PANTHER" id="PTHR36381">
    <property type="entry name" value="ETHYLENE-REGULATED TRANSCRIPT 2 (ERT2)"/>
    <property type="match status" value="1"/>
</dbReference>
<organism evidence="3">
    <name type="scientific">Cucumis melo</name>
    <name type="common">Muskmelon</name>
    <dbReference type="NCBI Taxonomy" id="3656"/>
    <lineage>
        <taxon>Eukaryota</taxon>
        <taxon>Viridiplantae</taxon>
        <taxon>Streptophyta</taxon>
        <taxon>Embryophyta</taxon>
        <taxon>Tracheophyta</taxon>
        <taxon>Spermatophyta</taxon>
        <taxon>Magnoliopsida</taxon>
        <taxon>eudicotyledons</taxon>
        <taxon>Gunneridae</taxon>
        <taxon>Pentapetalae</taxon>
        <taxon>rosids</taxon>
        <taxon>fabids</taxon>
        <taxon>Cucurbitales</taxon>
        <taxon>Cucurbitaceae</taxon>
        <taxon>Benincaseae</taxon>
        <taxon>Cucumis</taxon>
    </lineage>
</organism>
<feature type="compositionally biased region" description="Basic and acidic residues" evidence="1">
    <location>
        <begin position="350"/>
        <end position="371"/>
    </location>
</feature>
<evidence type="ECO:0000256" key="1">
    <source>
        <dbReference type="SAM" id="MobiDB-lite"/>
    </source>
</evidence>
<evidence type="ECO:0000313" key="3">
    <source>
        <dbReference type="EnsemblPlants" id="MELO3C002832.2.1"/>
    </source>
</evidence>
<proteinExistence type="predicted"/>
<dbReference type="PANTHER" id="PTHR36381:SF1">
    <property type="entry name" value="ETHYLENE-REGULATED TRANSCRIPT 2 (ERT2)"/>
    <property type="match status" value="1"/>
</dbReference>
<evidence type="ECO:0008006" key="4">
    <source>
        <dbReference type="Google" id="ProtNLM"/>
    </source>
</evidence>
<accession>A0A9I9CFL0</accession>
<protein>
    <recommendedName>
        <fullName evidence="4">Ethylene-responsive nuclear family protein</fullName>
    </recommendedName>
</protein>
<reference evidence="3" key="1">
    <citation type="submission" date="2023-03" db="UniProtKB">
        <authorList>
            <consortium name="EnsemblPlants"/>
        </authorList>
    </citation>
    <scope>IDENTIFICATION</scope>
</reference>
<keyword evidence="2" id="KW-0812">Transmembrane</keyword>
<feature type="transmembrane region" description="Helical" evidence="2">
    <location>
        <begin position="435"/>
        <end position="464"/>
    </location>
</feature>
<feature type="compositionally biased region" description="Basic and acidic residues" evidence="1">
    <location>
        <begin position="302"/>
        <end position="327"/>
    </location>
</feature>
<dbReference type="EnsemblPlants" id="MELO3C002832.2.1">
    <property type="protein sequence ID" value="MELO3C002832.2.1"/>
    <property type="gene ID" value="MELO3C002832.2"/>
</dbReference>
<feature type="region of interest" description="Disordered" evidence="1">
    <location>
        <begin position="340"/>
        <end position="406"/>
    </location>
</feature>
<dbReference type="Gramene" id="MELO3C002832.2.1">
    <property type="protein sequence ID" value="MELO3C002832.2.1"/>
    <property type="gene ID" value="MELO3C002832.2"/>
</dbReference>
<sequence length="483" mass="54265">HQQQNNTPCSSLRFLFFGISNSISPFHCNSPPPELQFSGPSSTVMPLLSWKTTRASRISQIVADFHSPKRAGSLVVETGFPTSIVDLFVKHRDRLRKHSARRKSKKKKKIAKNEFHDSIAQLSPSEVDSIGSSGSCVLRGNLETEDLDEARKCSGRGCELIRDRTETCVVGGDATCGNGFCLFVLKMFVVAGLALSAKKLVVGITLSAFLLFLLEFVGKRAVRFFKPCTHREAAARSLIQKATKHLWIGKDDPVIQDSRNCEGESVQKISLNAFPNESIDLPELSSSIEEIQLVEPQIDTDVTPKRNEDEKRRLDGGDLQVRENERGIRRKHNRRMFEKLVRRKSGSQANEKKNNTEELEFRSDGLDKDSIEEQENETLEKEKEQDGETISICWKDKQDSGKPPGFDEQWQIMEVAESSCEIHGIKIKREESLSYAILFLIVLVGLFGGRFLAVVLATACCFMIKLKEIARRKSLNPPLKVSQ</sequence>
<dbReference type="AlphaFoldDB" id="A0A9I9CFL0"/>
<keyword evidence="2" id="KW-1133">Transmembrane helix</keyword>
<feature type="transmembrane region" description="Helical" evidence="2">
    <location>
        <begin position="200"/>
        <end position="218"/>
    </location>
</feature>
<name>A0A9I9CFL0_CUCME</name>